<organism evidence="6 7">
    <name type="scientific">Chlorella ohadii</name>
    <dbReference type="NCBI Taxonomy" id="2649997"/>
    <lineage>
        <taxon>Eukaryota</taxon>
        <taxon>Viridiplantae</taxon>
        <taxon>Chlorophyta</taxon>
        <taxon>core chlorophytes</taxon>
        <taxon>Trebouxiophyceae</taxon>
        <taxon>Chlorellales</taxon>
        <taxon>Chlorellaceae</taxon>
        <taxon>Chlorella clade</taxon>
        <taxon>Chlorella</taxon>
    </lineage>
</organism>
<evidence type="ECO:0000256" key="1">
    <source>
        <dbReference type="ARBA" id="ARBA00022481"/>
    </source>
</evidence>
<keyword evidence="4" id="KW-0732">Signal</keyword>
<feature type="coiled-coil region" evidence="2">
    <location>
        <begin position="152"/>
        <end position="179"/>
    </location>
</feature>
<evidence type="ECO:0000256" key="3">
    <source>
        <dbReference type="SAM" id="MobiDB-lite"/>
    </source>
</evidence>
<protein>
    <recommendedName>
        <fullName evidence="5">Peptide chain release factor domain-containing protein</fullName>
    </recommendedName>
</protein>
<dbReference type="Pfam" id="PF03462">
    <property type="entry name" value="PCRF"/>
    <property type="match status" value="1"/>
</dbReference>
<feature type="non-terminal residue" evidence="6">
    <location>
        <position position="1"/>
    </location>
</feature>
<gene>
    <name evidence="6" type="ORF">COHA_008568</name>
</gene>
<dbReference type="AlphaFoldDB" id="A0AAD5DJI7"/>
<keyword evidence="7" id="KW-1185">Reference proteome</keyword>
<dbReference type="Gene3D" id="3.30.70.1660">
    <property type="match status" value="1"/>
</dbReference>
<dbReference type="SUPFAM" id="SSF75620">
    <property type="entry name" value="Release factor"/>
    <property type="match status" value="1"/>
</dbReference>
<dbReference type="Gene3D" id="6.10.140.1950">
    <property type="match status" value="1"/>
</dbReference>
<evidence type="ECO:0000259" key="5">
    <source>
        <dbReference type="SMART" id="SM00937"/>
    </source>
</evidence>
<evidence type="ECO:0000256" key="4">
    <source>
        <dbReference type="SAM" id="SignalP"/>
    </source>
</evidence>
<dbReference type="InterPro" id="IPR045853">
    <property type="entry name" value="Pep_chain_release_fac_I_sf"/>
</dbReference>
<dbReference type="SMART" id="SM00937">
    <property type="entry name" value="PCRF"/>
    <property type="match status" value="1"/>
</dbReference>
<feature type="chain" id="PRO_5042150594" description="Peptide chain release factor domain-containing protein" evidence="4">
    <location>
        <begin position="20"/>
        <end position="256"/>
    </location>
</feature>
<keyword evidence="1" id="KW-0488">Methylation</keyword>
<evidence type="ECO:0000313" key="6">
    <source>
        <dbReference type="EMBL" id="KAI7837553.1"/>
    </source>
</evidence>
<feature type="compositionally biased region" description="Polar residues" evidence="3">
    <location>
        <begin position="54"/>
        <end position="63"/>
    </location>
</feature>
<sequence length="256" mass="27836">MAARRSTLSALLRVAAAAAAPLQAAGPLAAGGQARVLVTLPSLLDWQPACQPATQPLPSSLPDQKQRHHMAQRHPGSSSLSVEQQARRFTAAAARCGLLSDHSAHISPAIEAQLERILQRRGELEKLLLDVNSMKTEEYTQAQRELSEVGPVADQVEQLRALRQELADLESIIGDAAAEESLKQLAKEERDAAVQEQVPALEQELLVSLLPKDQNDARGVVLEVRAGAGGAEASLFAWELFRMYERFAQAQGWKFD</sequence>
<accession>A0AAD5DJI7</accession>
<dbReference type="PANTHER" id="PTHR43804:SF7">
    <property type="entry name" value="LD18447P"/>
    <property type="match status" value="1"/>
</dbReference>
<feature type="signal peptide" evidence="4">
    <location>
        <begin position="1"/>
        <end position="19"/>
    </location>
</feature>
<keyword evidence="2" id="KW-0175">Coiled coil</keyword>
<reference evidence="6" key="1">
    <citation type="submission" date="2020-11" db="EMBL/GenBank/DDBJ databases">
        <title>Chlorella ohadii genome sequencing and assembly.</title>
        <authorList>
            <person name="Murik O."/>
            <person name="Treves H."/>
            <person name="Kedem I."/>
            <person name="Shotland Y."/>
            <person name="Kaplan A."/>
        </authorList>
    </citation>
    <scope>NUCLEOTIDE SEQUENCE</scope>
    <source>
        <strain evidence="6">1</strain>
    </source>
</reference>
<dbReference type="EMBL" id="JADXDR010000148">
    <property type="protein sequence ID" value="KAI7837553.1"/>
    <property type="molecule type" value="Genomic_DNA"/>
</dbReference>
<feature type="compositionally biased region" description="Polar residues" evidence="3">
    <location>
        <begin position="75"/>
        <end position="84"/>
    </location>
</feature>
<name>A0AAD5DJI7_9CHLO</name>
<comment type="caution">
    <text evidence="6">The sequence shown here is derived from an EMBL/GenBank/DDBJ whole genome shotgun (WGS) entry which is preliminary data.</text>
</comment>
<evidence type="ECO:0000313" key="7">
    <source>
        <dbReference type="Proteomes" id="UP001205105"/>
    </source>
</evidence>
<dbReference type="PANTHER" id="PTHR43804">
    <property type="entry name" value="LD18447P"/>
    <property type="match status" value="1"/>
</dbReference>
<dbReference type="Proteomes" id="UP001205105">
    <property type="component" value="Unassembled WGS sequence"/>
</dbReference>
<feature type="region of interest" description="Disordered" evidence="3">
    <location>
        <begin position="54"/>
        <end position="84"/>
    </location>
</feature>
<proteinExistence type="predicted"/>
<feature type="domain" description="Peptide chain release factor" evidence="5">
    <location>
        <begin position="175"/>
        <end position="256"/>
    </location>
</feature>
<dbReference type="InterPro" id="IPR005139">
    <property type="entry name" value="PCRF"/>
</dbReference>
<evidence type="ECO:0000256" key="2">
    <source>
        <dbReference type="SAM" id="Coils"/>
    </source>
</evidence>
<dbReference type="InterPro" id="IPR050057">
    <property type="entry name" value="Prokaryotic/Mito_RF"/>
</dbReference>
<dbReference type="GO" id="GO:0006415">
    <property type="term" value="P:translational termination"/>
    <property type="evidence" value="ECO:0007669"/>
    <property type="project" value="InterPro"/>
</dbReference>